<reference evidence="2" key="1">
    <citation type="submission" date="2019-12" db="EMBL/GenBank/DDBJ databases">
        <title>Complete genome of Terracaulis silvestris 0127_4.</title>
        <authorList>
            <person name="Vieira S."/>
            <person name="Riedel T."/>
            <person name="Sproer C."/>
            <person name="Pascual J."/>
            <person name="Boedeker C."/>
            <person name="Overmann J."/>
        </authorList>
    </citation>
    <scope>NUCLEOTIDE SEQUENCE [LARGE SCALE GENOMIC DNA]</scope>
    <source>
        <strain evidence="2">0127_4</strain>
    </source>
</reference>
<sequence length="131" mass="14120">MTLGRDSVNFERLNVSNLIRVVGTALVLSTLSFAVGVAGDLSLADPPNFGERVVLRLPPELPADAPRAAPLPRLVAMAAASEPTRPRFVPVTFEPLRLEPMVWESSAVELAALTEEAAYFSAKPDPRRKDA</sequence>
<evidence type="ECO:0000313" key="1">
    <source>
        <dbReference type="EMBL" id="QGZ96069.1"/>
    </source>
</evidence>
<dbReference type="AlphaFoldDB" id="A0A6I6MN04"/>
<keyword evidence="2" id="KW-1185">Reference proteome</keyword>
<dbReference type="KEGG" id="tsv:DSM104635_02925"/>
<name>A0A6I6MN04_9CAUL</name>
<organism evidence="1 2">
    <name type="scientific">Terricaulis silvestris</name>
    <dbReference type="NCBI Taxonomy" id="2686094"/>
    <lineage>
        <taxon>Bacteria</taxon>
        <taxon>Pseudomonadati</taxon>
        <taxon>Pseudomonadota</taxon>
        <taxon>Alphaproteobacteria</taxon>
        <taxon>Caulobacterales</taxon>
        <taxon>Caulobacteraceae</taxon>
        <taxon>Terricaulis</taxon>
    </lineage>
</organism>
<proteinExistence type="predicted"/>
<dbReference type="EMBL" id="CP047045">
    <property type="protein sequence ID" value="QGZ96069.1"/>
    <property type="molecule type" value="Genomic_DNA"/>
</dbReference>
<evidence type="ECO:0000313" key="2">
    <source>
        <dbReference type="Proteomes" id="UP000431269"/>
    </source>
</evidence>
<dbReference type="Proteomes" id="UP000431269">
    <property type="component" value="Chromosome"/>
</dbReference>
<protein>
    <submittedName>
        <fullName evidence="1">Uncharacterized protein</fullName>
    </submittedName>
</protein>
<gene>
    <name evidence="1" type="ORF">DSM104635_02925</name>
</gene>
<accession>A0A6I6MN04</accession>